<dbReference type="EMBL" id="JRXE01000006">
    <property type="protein sequence ID" value="KOC91391.1"/>
    <property type="molecule type" value="Genomic_DNA"/>
</dbReference>
<evidence type="ECO:0000313" key="4">
    <source>
        <dbReference type="Proteomes" id="UP000036851"/>
    </source>
</evidence>
<protein>
    <submittedName>
        <fullName evidence="2">Uncharacterized protein</fullName>
    </submittedName>
</protein>
<dbReference type="Proteomes" id="UP000036851">
    <property type="component" value="Unassembled WGS sequence"/>
</dbReference>
<sequence length="108" mass="12145">MQACLFIVVLNRVRSLRPISLKKNKNHFILKKHQKIVQFPGLWEPLIKVLASTVFVMLPILGKRRGVLLVKHRGTCRMVGGRTPEMLSDEAKTRAGNQDTSPAPGVMM</sequence>
<evidence type="ECO:0000313" key="3">
    <source>
        <dbReference type="EMBL" id="KOC91391.1"/>
    </source>
</evidence>
<comment type="caution">
    <text evidence="2">The sequence shown here is derived from an EMBL/GenBank/DDBJ whole genome shotgun (WGS) entry which is preliminary data.</text>
</comment>
<accession>A0A0L7SY03</accession>
<keyword evidence="5" id="KW-1185">Reference proteome</keyword>
<evidence type="ECO:0000313" key="2">
    <source>
        <dbReference type="EMBL" id="KOC88029.1"/>
    </source>
</evidence>
<reference evidence="4 5" key="1">
    <citation type="journal article" date="2015" name="Int. J. Syst. Evol. Microbiol.">
        <title>Erwinia iniecta sp. nov., isolated from Russian wheat aphids (Diuraphis noxia).</title>
        <authorList>
            <person name="Campillo T."/>
            <person name="Luna E."/>
            <person name="Portier P."/>
            <person name="Fischer-Le Saux M."/>
            <person name="Lapitan N."/>
            <person name="Tisserat N.A."/>
            <person name="Leach J.E."/>
        </authorList>
    </citation>
    <scope>NUCLEOTIDE SEQUENCE [LARGE SCALE GENOMIC DNA]</scope>
    <source>
        <strain evidence="3 5">B120</strain>
        <strain evidence="2 4">B149</strain>
    </source>
</reference>
<feature type="region of interest" description="Disordered" evidence="1">
    <location>
        <begin position="80"/>
        <end position="108"/>
    </location>
</feature>
<name>A0A0L7SY03_9GAMM</name>
<dbReference type="AlphaFoldDB" id="A0A0L7SY03"/>
<organism evidence="2 4">
    <name type="scientific">Winslowiella iniecta</name>
    <dbReference type="NCBI Taxonomy" id="1560201"/>
    <lineage>
        <taxon>Bacteria</taxon>
        <taxon>Pseudomonadati</taxon>
        <taxon>Pseudomonadota</taxon>
        <taxon>Gammaproteobacteria</taxon>
        <taxon>Enterobacterales</taxon>
        <taxon>Erwiniaceae</taxon>
        <taxon>Winslowiella</taxon>
    </lineage>
</organism>
<evidence type="ECO:0000256" key="1">
    <source>
        <dbReference type="SAM" id="MobiDB-lite"/>
    </source>
</evidence>
<dbReference type="PATRIC" id="fig|1560201.3.peg.1286"/>
<dbReference type="EMBL" id="JRXF01000054">
    <property type="protein sequence ID" value="KOC88029.1"/>
    <property type="molecule type" value="Genomic_DNA"/>
</dbReference>
<evidence type="ECO:0000313" key="5">
    <source>
        <dbReference type="Proteomes" id="UP000037088"/>
    </source>
</evidence>
<proteinExistence type="predicted"/>
<gene>
    <name evidence="3" type="ORF">NG42_06025</name>
    <name evidence="2" type="ORF">NG43_20920</name>
</gene>
<dbReference type="Proteomes" id="UP000037088">
    <property type="component" value="Unassembled WGS sequence"/>
</dbReference>